<name>J9GQR7_9ZZZZ</name>
<evidence type="ECO:0000259" key="4">
    <source>
        <dbReference type="Pfam" id="PF01979"/>
    </source>
</evidence>
<dbReference type="PROSITE" id="PS00483">
    <property type="entry name" value="DIHYDROOROTASE_2"/>
    <property type="match status" value="1"/>
</dbReference>
<dbReference type="GO" id="GO:0004038">
    <property type="term" value="F:allantoinase activity"/>
    <property type="evidence" value="ECO:0007669"/>
    <property type="project" value="TreeGrafter"/>
</dbReference>
<dbReference type="SUPFAM" id="SSF51556">
    <property type="entry name" value="Metallo-dependent hydrolases"/>
    <property type="match status" value="1"/>
</dbReference>
<evidence type="ECO:0000256" key="1">
    <source>
        <dbReference type="ARBA" id="ARBA00001947"/>
    </source>
</evidence>
<dbReference type="NCBIfam" id="NF006688">
    <property type="entry name" value="PRK09236.1"/>
    <property type="match status" value="1"/>
</dbReference>
<dbReference type="InterPro" id="IPR002195">
    <property type="entry name" value="Dihydroorotase_CS"/>
</dbReference>
<sequence>MHFRIQIKNVTMVNEGRRMVGTLVVDDDRIEEIIEGWDAEPVTPVDEVIDGMGCYLLPGVIDDHVHFRDPGLTAKGDFNSESRAAAAGGVTTVFDMPNCLPQTTTKEAFEEKWRIAAAKSVVNYGFYFGATAGNAYELEHLNPRKVAGIKLFMGASTGNMLVDNERSLRAIFESARLPIMTHCEDSRLIASNLDAARRQYGDDPEVVHHAEIRSEEACWQSTSLAVSLARETEARLHVAHVTTARELELFTPHDKRITAEACVGHLLFTDADYARLGTRIKVNPSIKTAADREALRKALNTGQIYTIGTDHAPHSMADKMGGCVRAASGMPMIQFSLVSMLELVDEGVLTIERVVELMCHHPADFLQVENRGYLREGYMADLVMVRPHVPWTLTPNRIQSRCNWSPLEGHTFHWRVERTFCNGFSIYNRGHVTDEKYRGRPVSYAR</sequence>
<dbReference type="SUPFAM" id="SSF51338">
    <property type="entry name" value="Composite domain of metallo-dependent hydrolases"/>
    <property type="match status" value="1"/>
</dbReference>
<accession>J9GQR7</accession>
<dbReference type="PANTHER" id="PTHR43668">
    <property type="entry name" value="ALLANTOINASE"/>
    <property type="match status" value="1"/>
</dbReference>
<dbReference type="InterPro" id="IPR011059">
    <property type="entry name" value="Metal-dep_hydrolase_composite"/>
</dbReference>
<evidence type="ECO:0000313" key="5">
    <source>
        <dbReference type="EMBL" id="EJX10697.1"/>
    </source>
</evidence>
<evidence type="ECO:0000256" key="2">
    <source>
        <dbReference type="ARBA" id="ARBA00022723"/>
    </source>
</evidence>
<evidence type="ECO:0000256" key="3">
    <source>
        <dbReference type="ARBA" id="ARBA00022801"/>
    </source>
</evidence>
<organism evidence="5">
    <name type="scientific">gut metagenome</name>
    <dbReference type="NCBI Taxonomy" id="749906"/>
    <lineage>
        <taxon>unclassified sequences</taxon>
        <taxon>metagenomes</taxon>
        <taxon>organismal metagenomes</taxon>
    </lineage>
</organism>
<dbReference type="GO" id="GO:0046872">
    <property type="term" value="F:metal ion binding"/>
    <property type="evidence" value="ECO:0007669"/>
    <property type="project" value="UniProtKB-KW"/>
</dbReference>
<dbReference type="AlphaFoldDB" id="J9GQR7"/>
<dbReference type="Pfam" id="PF01979">
    <property type="entry name" value="Amidohydro_1"/>
    <property type="match status" value="1"/>
</dbReference>
<dbReference type="EMBL" id="AMCI01000129">
    <property type="protein sequence ID" value="EJX10697.1"/>
    <property type="molecule type" value="Genomic_DNA"/>
</dbReference>
<dbReference type="GO" id="GO:0005737">
    <property type="term" value="C:cytoplasm"/>
    <property type="evidence" value="ECO:0007669"/>
    <property type="project" value="TreeGrafter"/>
</dbReference>
<dbReference type="Gene3D" id="3.20.20.140">
    <property type="entry name" value="Metal-dependent hydrolases"/>
    <property type="match status" value="1"/>
</dbReference>
<dbReference type="GO" id="GO:0006145">
    <property type="term" value="P:purine nucleobase catabolic process"/>
    <property type="evidence" value="ECO:0007669"/>
    <property type="project" value="TreeGrafter"/>
</dbReference>
<comment type="cofactor">
    <cofactor evidence="1">
        <name>Zn(2+)</name>
        <dbReference type="ChEBI" id="CHEBI:29105"/>
    </cofactor>
</comment>
<gene>
    <name evidence="5" type="ORF">EVA_00660</name>
</gene>
<keyword evidence="2" id="KW-0479">Metal-binding</keyword>
<feature type="domain" description="Amidohydrolase-related" evidence="4">
    <location>
        <begin position="55"/>
        <end position="389"/>
    </location>
</feature>
<comment type="caution">
    <text evidence="5">The sequence shown here is derived from an EMBL/GenBank/DDBJ whole genome shotgun (WGS) entry which is preliminary data.</text>
</comment>
<dbReference type="CDD" id="cd01318">
    <property type="entry name" value="DHOase_IIb"/>
    <property type="match status" value="1"/>
</dbReference>
<protein>
    <submittedName>
        <fullName evidence="5">Dihydroorotase, multifunctional complex type</fullName>
    </submittedName>
</protein>
<dbReference type="InterPro" id="IPR050138">
    <property type="entry name" value="DHOase/Allantoinase_Hydrolase"/>
</dbReference>
<dbReference type="InterPro" id="IPR032466">
    <property type="entry name" value="Metal_Hydrolase"/>
</dbReference>
<dbReference type="PANTHER" id="PTHR43668:SF4">
    <property type="entry name" value="ALLANTOINASE"/>
    <property type="match status" value="1"/>
</dbReference>
<dbReference type="Gene3D" id="2.30.40.10">
    <property type="entry name" value="Urease, subunit C, domain 1"/>
    <property type="match status" value="1"/>
</dbReference>
<dbReference type="InterPro" id="IPR006680">
    <property type="entry name" value="Amidohydro-rel"/>
</dbReference>
<reference evidence="5" key="1">
    <citation type="journal article" date="2012" name="PLoS ONE">
        <title>Gene sets for utilization of primary and secondary nutrition supplies in the distal gut of endangered iberian lynx.</title>
        <authorList>
            <person name="Alcaide M."/>
            <person name="Messina E."/>
            <person name="Richter M."/>
            <person name="Bargiela R."/>
            <person name="Peplies J."/>
            <person name="Huws S.A."/>
            <person name="Newbold C.J."/>
            <person name="Golyshin P.N."/>
            <person name="Simon M.A."/>
            <person name="Lopez G."/>
            <person name="Yakimov M.M."/>
            <person name="Ferrer M."/>
        </authorList>
    </citation>
    <scope>NUCLEOTIDE SEQUENCE</scope>
</reference>
<keyword evidence="3" id="KW-0378">Hydrolase</keyword>
<proteinExistence type="predicted"/>